<feature type="region of interest" description="Disordered" evidence="1">
    <location>
        <begin position="90"/>
        <end position="112"/>
    </location>
</feature>
<feature type="non-terminal residue" evidence="2">
    <location>
        <position position="1"/>
    </location>
</feature>
<proteinExistence type="predicted"/>
<name>A0ABV0VKF6_9TELE</name>
<feature type="region of interest" description="Disordered" evidence="1">
    <location>
        <begin position="14"/>
        <end position="52"/>
    </location>
</feature>
<keyword evidence="3" id="KW-1185">Reference proteome</keyword>
<gene>
    <name evidence="2" type="ORF">ILYODFUR_037618</name>
</gene>
<dbReference type="Proteomes" id="UP001482620">
    <property type="component" value="Unassembled WGS sequence"/>
</dbReference>
<sequence length="141" mass="15414">TFQLLKDRQQLENTAVEQLDSQESSEFLLPPSNTSSTSLRDGEAHAEDMEGQDKAMLETLQHLLSPNREALQTNEVGGDFVTGENMGGATAQLAAGDDSGVKEEERNTLQHLSDDSMERADGMTFHLHGFHGDEAELELAL</sequence>
<evidence type="ECO:0000313" key="3">
    <source>
        <dbReference type="Proteomes" id="UP001482620"/>
    </source>
</evidence>
<feature type="compositionally biased region" description="Basic and acidic residues" evidence="1">
    <location>
        <begin position="40"/>
        <end position="52"/>
    </location>
</feature>
<evidence type="ECO:0000313" key="2">
    <source>
        <dbReference type="EMBL" id="MEQ2257717.1"/>
    </source>
</evidence>
<feature type="compositionally biased region" description="Low complexity" evidence="1">
    <location>
        <begin position="28"/>
        <end position="39"/>
    </location>
</feature>
<comment type="caution">
    <text evidence="2">The sequence shown here is derived from an EMBL/GenBank/DDBJ whole genome shotgun (WGS) entry which is preliminary data.</text>
</comment>
<reference evidence="2 3" key="1">
    <citation type="submission" date="2021-06" db="EMBL/GenBank/DDBJ databases">
        <authorList>
            <person name="Palmer J.M."/>
        </authorList>
    </citation>
    <scope>NUCLEOTIDE SEQUENCE [LARGE SCALE GENOMIC DNA]</scope>
    <source>
        <strain evidence="3">if_2019</strain>
        <tissue evidence="2">Muscle</tissue>
    </source>
</reference>
<organism evidence="2 3">
    <name type="scientific">Ilyodon furcidens</name>
    <name type="common">goldbreast splitfin</name>
    <dbReference type="NCBI Taxonomy" id="33524"/>
    <lineage>
        <taxon>Eukaryota</taxon>
        <taxon>Metazoa</taxon>
        <taxon>Chordata</taxon>
        <taxon>Craniata</taxon>
        <taxon>Vertebrata</taxon>
        <taxon>Euteleostomi</taxon>
        <taxon>Actinopterygii</taxon>
        <taxon>Neopterygii</taxon>
        <taxon>Teleostei</taxon>
        <taxon>Neoteleostei</taxon>
        <taxon>Acanthomorphata</taxon>
        <taxon>Ovalentaria</taxon>
        <taxon>Atherinomorphae</taxon>
        <taxon>Cyprinodontiformes</taxon>
        <taxon>Goodeidae</taxon>
        <taxon>Ilyodon</taxon>
    </lineage>
</organism>
<evidence type="ECO:0000256" key="1">
    <source>
        <dbReference type="SAM" id="MobiDB-lite"/>
    </source>
</evidence>
<feature type="compositionally biased region" description="Basic and acidic residues" evidence="1">
    <location>
        <begin position="99"/>
        <end position="112"/>
    </location>
</feature>
<accession>A0ABV0VKF6</accession>
<protein>
    <submittedName>
        <fullName evidence="2">Uncharacterized protein</fullName>
    </submittedName>
</protein>
<feature type="compositionally biased region" description="Polar residues" evidence="1">
    <location>
        <begin position="14"/>
        <end position="25"/>
    </location>
</feature>
<dbReference type="EMBL" id="JAHRIQ010112727">
    <property type="protein sequence ID" value="MEQ2257717.1"/>
    <property type="molecule type" value="Genomic_DNA"/>
</dbReference>